<keyword evidence="3" id="KW-0812">Transmembrane</keyword>
<feature type="domain" description="Blue (type 1) copper" evidence="4">
    <location>
        <begin position="48"/>
        <end position="135"/>
    </location>
</feature>
<name>A0A087S3F0_9ARCH</name>
<dbReference type="SUPFAM" id="SSF49503">
    <property type="entry name" value="Cupredoxins"/>
    <property type="match status" value="1"/>
</dbReference>
<feature type="transmembrane region" description="Helical" evidence="3">
    <location>
        <begin position="296"/>
        <end position="318"/>
    </location>
</feature>
<dbReference type="Proteomes" id="UP000029387">
    <property type="component" value="Unassembled WGS sequence"/>
</dbReference>
<keyword evidence="3" id="KW-1133">Transmembrane helix</keyword>
<evidence type="ECO:0000256" key="1">
    <source>
        <dbReference type="ARBA" id="ARBA00022723"/>
    </source>
</evidence>
<comment type="caution">
    <text evidence="5">The sequence shown here is derived from an EMBL/GenBank/DDBJ whole genome shotgun (WGS) entry which is preliminary data.</text>
</comment>
<keyword evidence="6" id="KW-1185">Reference proteome</keyword>
<proteinExistence type="predicted"/>
<dbReference type="InterPro" id="IPR008972">
    <property type="entry name" value="Cupredoxin"/>
</dbReference>
<dbReference type="InterPro" id="IPR052721">
    <property type="entry name" value="ET_Amicyanin"/>
</dbReference>
<dbReference type="EMBL" id="JOSZ01000001">
    <property type="protein sequence ID" value="KFM20254.1"/>
    <property type="molecule type" value="Genomic_DNA"/>
</dbReference>
<evidence type="ECO:0000256" key="2">
    <source>
        <dbReference type="ARBA" id="ARBA00023008"/>
    </source>
</evidence>
<dbReference type="Gene3D" id="2.60.40.420">
    <property type="entry name" value="Cupredoxins - blue copper proteins"/>
    <property type="match status" value="1"/>
</dbReference>
<gene>
    <name evidence="5" type="primary">petE</name>
    <name evidence="5" type="ORF">AAA799P11_00001</name>
</gene>
<dbReference type="PANTHER" id="PTHR36507:SF1">
    <property type="entry name" value="BLL1555 PROTEIN"/>
    <property type="match status" value="1"/>
</dbReference>
<dbReference type="PATRIC" id="fig|1502295.3.peg.1"/>
<dbReference type="PANTHER" id="PTHR36507">
    <property type="entry name" value="BLL1555 PROTEIN"/>
    <property type="match status" value="1"/>
</dbReference>
<dbReference type="GO" id="GO:0009055">
    <property type="term" value="F:electron transfer activity"/>
    <property type="evidence" value="ECO:0007669"/>
    <property type="project" value="InterPro"/>
</dbReference>
<evidence type="ECO:0000256" key="3">
    <source>
        <dbReference type="SAM" id="Phobius"/>
    </source>
</evidence>
<dbReference type="GO" id="GO:0005507">
    <property type="term" value="F:copper ion binding"/>
    <property type="evidence" value="ECO:0007669"/>
    <property type="project" value="InterPro"/>
</dbReference>
<dbReference type="Pfam" id="PF00127">
    <property type="entry name" value="Copper-bind"/>
    <property type="match status" value="1"/>
</dbReference>
<organism evidence="5 6">
    <name type="scientific">Marine Group I thaumarchaeote SCGC AAA799-P11</name>
    <dbReference type="NCBI Taxonomy" id="1502295"/>
    <lineage>
        <taxon>Archaea</taxon>
        <taxon>Nitrososphaerota</taxon>
        <taxon>Marine Group I</taxon>
    </lineage>
</organism>
<sequence>MNEKFIAFFIVTISVMFVGTAQNSFAEDFVVSIPYGAFNPELNTPAEVWYDPPELSITVGDTVTWTNDDREGHTVTSGYGAGRFDWMDTKNLGEADGLFDSLRFMPGESWSYTFEKEGSYNYFCVIHPWMEAIIFVDPYIPDFPHDATGKKYESFPTFLITPDRSVEINFSWEPQVIKTHEKVNFIYRFYDAVYDQLLRKLEYDIAILQNNEILYKDEKAVSGAGGDYRQWIFEEPGPIIVKISNIKPYGQVAESQINLSYDATARLGDFTAMVYDNPEKRVTTDKIVQPRETLQFYYEIAVAIIVVPAIMLAVLILYMKTKKNPPSYPERKASPV</sequence>
<dbReference type="AlphaFoldDB" id="A0A087S3F0"/>
<dbReference type="InterPro" id="IPR000923">
    <property type="entry name" value="BlueCu_1"/>
</dbReference>
<evidence type="ECO:0000259" key="4">
    <source>
        <dbReference type="Pfam" id="PF00127"/>
    </source>
</evidence>
<evidence type="ECO:0000313" key="6">
    <source>
        <dbReference type="Proteomes" id="UP000029387"/>
    </source>
</evidence>
<reference evidence="5 6" key="1">
    <citation type="submission" date="2014-06" db="EMBL/GenBank/DDBJ databases">
        <authorList>
            <person name="Ngugi D.K."/>
            <person name="Blom J."/>
            <person name="Alam I."/>
            <person name="Rashid M."/>
            <person name="Baalawi W."/>
            <person name="Zhang G."/>
            <person name="Hikmawan T."/>
            <person name="Guan Y."/>
            <person name="Antunes A."/>
            <person name="Siam R."/>
            <person name="El-Dorry H."/>
            <person name="Bajic V."/>
            <person name="Stingl U."/>
        </authorList>
    </citation>
    <scope>NUCLEOTIDE SEQUENCE [LARGE SCALE GENOMIC DNA]</scope>
    <source>
        <strain evidence="5">SCGC AAA799-P11</strain>
    </source>
</reference>
<keyword evidence="3" id="KW-0472">Membrane</keyword>
<evidence type="ECO:0000313" key="5">
    <source>
        <dbReference type="EMBL" id="KFM20254.1"/>
    </source>
</evidence>
<protein>
    <submittedName>
        <fullName evidence="5">Plastocyanin protein</fullName>
    </submittedName>
</protein>
<accession>A0A087S3F0</accession>
<keyword evidence="2" id="KW-0186">Copper</keyword>
<keyword evidence="1" id="KW-0479">Metal-binding</keyword>